<dbReference type="SUPFAM" id="SSF53756">
    <property type="entry name" value="UDP-Glycosyltransferase/glycogen phosphorylase"/>
    <property type="match status" value="2"/>
</dbReference>
<dbReference type="InterPro" id="IPR002213">
    <property type="entry name" value="UDP_glucos_trans"/>
</dbReference>
<dbReference type="GO" id="GO:0008194">
    <property type="term" value="F:UDP-glycosyltransferase activity"/>
    <property type="evidence" value="ECO:0007669"/>
    <property type="project" value="InterPro"/>
</dbReference>
<keyword evidence="3" id="KW-0808">Transferase</keyword>
<evidence type="ECO:0000256" key="3">
    <source>
        <dbReference type="ARBA" id="ARBA00022679"/>
    </source>
</evidence>
<dbReference type="Gene3D" id="3.40.50.2000">
    <property type="entry name" value="Glycogen Phosphorylase B"/>
    <property type="match status" value="3"/>
</dbReference>
<dbReference type="AlphaFoldDB" id="A0A212FKM7"/>
<dbReference type="Pfam" id="PF00201">
    <property type="entry name" value="UDPGT"/>
    <property type="match status" value="2"/>
</dbReference>
<dbReference type="KEGG" id="dpl:KGM_204213"/>
<comment type="caution">
    <text evidence="5">The sequence shown here is derived from an EMBL/GenBank/DDBJ whole genome shotgun (WGS) entry which is preliminary data.</text>
</comment>
<dbReference type="STRING" id="278856.A0A212FKM7"/>
<dbReference type="CDD" id="cd03784">
    <property type="entry name" value="GT1_Gtf-like"/>
    <property type="match status" value="2"/>
</dbReference>
<comment type="similarity">
    <text evidence="1">Belongs to the UDP-glycosyltransferase family.</text>
</comment>
<protein>
    <submittedName>
        <fullName evidence="5">UDP-glycosyltransferase UGT33F2</fullName>
    </submittedName>
</protein>
<evidence type="ECO:0000256" key="4">
    <source>
        <dbReference type="SAM" id="Phobius"/>
    </source>
</evidence>
<organism evidence="5 6">
    <name type="scientific">Danaus plexippus plexippus</name>
    <dbReference type="NCBI Taxonomy" id="278856"/>
    <lineage>
        <taxon>Eukaryota</taxon>
        <taxon>Metazoa</taxon>
        <taxon>Ecdysozoa</taxon>
        <taxon>Arthropoda</taxon>
        <taxon>Hexapoda</taxon>
        <taxon>Insecta</taxon>
        <taxon>Pterygota</taxon>
        <taxon>Neoptera</taxon>
        <taxon>Endopterygota</taxon>
        <taxon>Lepidoptera</taxon>
        <taxon>Glossata</taxon>
        <taxon>Ditrysia</taxon>
        <taxon>Papilionoidea</taxon>
        <taxon>Nymphalidae</taxon>
        <taxon>Danainae</taxon>
        <taxon>Danaini</taxon>
        <taxon>Danaina</taxon>
        <taxon>Danaus</taxon>
        <taxon>Danaus</taxon>
    </lineage>
</organism>
<dbReference type="InParanoid" id="A0A212FKM7"/>
<evidence type="ECO:0000313" key="5">
    <source>
        <dbReference type="EMBL" id="OWR54292.1"/>
    </source>
</evidence>
<sequence length="839" mass="96427">MTINVFSRAMEKYLSLGLLDEFLNNKTHQFDLVVVEASVKQALVFSHVFQAPAIQLSSFGGYLGTFEAVGASTHPLLYPSIVRQRFQNLTMWNKLLEYFNHYYMMWIYYRAENYNNMVLKKYFGPNVPELSKLNKNIALLFLNIHSVWDSNRPVPPNVIYLGELNKNKPKRLQQEIQSYLDSSKHGVIYVSFGTNINKGILTHERLQIIIKVLSELHYDVLMKNDGVEAMDPSIKNIRLFDWVPQTGVLNHPKVKLFITQGGLQSSHEAIEAGVPLLGIPLMWDQMLNVDKYVKFKIGLQLDIYSLNEATFKKSVETVLGNGSFRTNIEKLRTIMNDQPQTPVEKAVWWTEYVLKYGGEHLGSESAYVECHQAAFRPYTQELAKRGHKVTVITTHPAFSKKELPDNLTEINISGPGEEVRTDIFLKLDKANSLLEQQAIGIKFLNVLMKKCLDSGLLDQYLNNKVHKFDLVVVEATATQALVFSHVFNAPAVQISSFGGNYGTFEAVGASSHPLIYPSAARQRFQGLTIWNRLLEYFSHYYLMWTYYESEKYDDILLKEYFGPDTPVMAKLKHNIALVLLNIHHVWDANRPVPPNVVYLGELNQNKRKELPKELKEYLDSSKNGVIYVSFGTNVNRGILTPEKLKIMIKVFHSLPYDILMKSDNTTDMNSSKNIRMFNWIPQTNVLHHPKLKLFITQGGLHSSQEAIDAGVPLIGIPMMWDQWLNVDRYVKFKIGLQLDINTLNEETMRKAIETIVNNESYKNNILKLRNFLYDQPQKPLEKAIWWTEYVLKYGGEHLRTPAATIEWSEYYEIEIIISIALTILCVVFASVFVVKRFIN</sequence>
<dbReference type="Proteomes" id="UP000007151">
    <property type="component" value="Unassembled WGS sequence"/>
</dbReference>
<keyword evidence="4" id="KW-1133">Transmembrane helix</keyword>
<keyword evidence="4" id="KW-0472">Membrane</keyword>
<feature type="transmembrane region" description="Helical" evidence="4">
    <location>
        <begin position="815"/>
        <end position="834"/>
    </location>
</feature>
<accession>A0A212FKM7</accession>
<keyword evidence="4" id="KW-0812">Transmembrane</keyword>
<gene>
    <name evidence="5" type="ORF">KGM_204213</name>
</gene>
<dbReference type="EMBL" id="AGBW02008024">
    <property type="protein sequence ID" value="OWR54292.1"/>
    <property type="molecule type" value="Genomic_DNA"/>
</dbReference>
<name>A0A212FKM7_DANPL</name>
<proteinExistence type="inferred from homology"/>
<dbReference type="PROSITE" id="PS00375">
    <property type="entry name" value="UDPGT"/>
    <property type="match status" value="2"/>
</dbReference>
<reference evidence="5 6" key="1">
    <citation type="journal article" date="2011" name="Cell">
        <title>The monarch butterfly genome yields insights into long-distance migration.</title>
        <authorList>
            <person name="Zhan S."/>
            <person name="Merlin C."/>
            <person name="Boore J.L."/>
            <person name="Reppert S.M."/>
        </authorList>
    </citation>
    <scope>NUCLEOTIDE SEQUENCE [LARGE SCALE GENOMIC DNA]</scope>
    <source>
        <strain evidence="5">F-2</strain>
    </source>
</reference>
<dbReference type="FunFam" id="3.40.50.2000:FF:000021">
    <property type="entry name" value="UDP-glucuronosyltransferase"/>
    <property type="match status" value="2"/>
</dbReference>
<dbReference type="PANTHER" id="PTHR48043:SF159">
    <property type="entry name" value="EG:EG0003.4 PROTEIN-RELATED"/>
    <property type="match status" value="1"/>
</dbReference>
<dbReference type="PANTHER" id="PTHR48043">
    <property type="entry name" value="EG:EG0003.4 PROTEIN-RELATED"/>
    <property type="match status" value="1"/>
</dbReference>
<dbReference type="eggNOG" id="KOG1192">
    <property type="taxonomic scope" value="Eukaryota"/>
</dbReference>
<keyword evidence="2" id="KW-0328">Glycosyltransferase</keyword>
<evidence type="ECO:0000256" key="1">
    <source>
        <dbReference type="ARBA" id="ARBA00009995"/>
    </source>
</evidence>
<dbReference type="InterPro" id="IPR050271">
    <property type="entry name" value="UDP-glycosyltransferase"/>
</dbReference>
<dbReference type="InterPro" id="IPR035595">
    <property type="entry name" value="UDP_glycos_trans_CS"/>
</dbReference>
<evidence type="ECO:0000313" key="6">
    <source>
        <dbReference type="Proteomes" id="UP000007151"/>
    </source>
</evidence>
<evidence type="ECO:0000256" key="2">
    <source>
        <dbReference type="ARBA" id="ARBA00022676"/>
    </source>
</evidence>
<keyword evidence="6" id="KW-1185">Reference proteome</keyword>